<keyword evidence="3" id="KW-1185">Reference proteome</keyword>
<dbReference type="GeneTree" id="ENSGT00390000010075"/>
<dbReference type="Proteomes" id="UP000261540">
    <property type="component" value="Unplaced"/>
</dbReference>
<evidence type="ECO:0000313" key="2">
    <source>
        <dbReference type="Ensembl" id="ENSPKIP00000029775.1"/>
    </source>
</evidence>
<dbReference type="Ensembl" id="ENSPKIT00000010576.1">
    <property type="protein sequence ID" value="ENSPKIP00000029775.1"/>
    <property type="gene ID" value="ENSPKIG00000010892.1"/>
</dbReference>
<dbReference type="InterPro" id="IPR038827">
    <property type="entry name" value="CCDC152"/>
</dbReference>
<feature type="coiled-coil region" evidence="1">
    <location>
        <begin position="127"/>
        <end position="194"/>
    </location>
</feature>
<organism evidence="2 3">
    <name type="scientific">Paramormyrops kingsleyae</name>
    <dbReference type="NCBI Taxonomy" id="1676925"/>
    <lineage>
        <taxon>Eukaryota</taxon>
        <taxon>Metazoa</taxon>
        <taxon>Chordata</taxon>
        <taxon>Craniata</taxon>
        <taxon>Vertebrata</taxon>
        <taxon>Euteleostomi</taxon>
        <taxon>Actinopterygii</taxon>
        <taxon>Neopterygii</taxon>
        <taxon>Teleostei</taxon>
        <taxon>Osteoglossocephala</taxon>
        <taxon>Osteoglossomorpha</taxon>
        <taxon>Osteoglossiformes</taxon>
        <taxon>Mormyridae</taxon>
        <taxon>Paramormyrops</taxon>
    </lineage>
</organism>
<dbReference type="STRING" id="1676925.ENSPKIP00000029775"/>
<dbReference type="PANTHER" id="PTHR35253">
    <property type="entry name" value="COILED-COIL DOMAIN-CONTAINING PROTEIN 152"/>
    <property type="match status" value="1"/>
</dbReference>
<name>A0A3B3SHL8_9TELE</name>
<dbReference type="PANTHER" id="PTHR35253:SF1">
    <property type="entry name" value="COILED-COIL DOMAIN-CONTAINING PROTEIN 152"/>
    <property type="match status" value="1"/>
</dbReference>
<keyword evidence="1" id="KW-0175">Coiled coil</keyword>
<dbReference type="OrthoDB" id="10053382at2759"/>
<reference evidence="2" key="2">
    <citation type="submission" date="2025-09" db="UniProtKB">
        <authorList>
            <consortium name="Ensembl"/>
        </authorList>
    </citation>
    <scope>IDENTIFICATION</scope>
</reference>
<reference evidence="2" key="1">
    <citation type="submission" date="2025-08" db="UniProtKB">
        <authorList>
            <consortium name="Ensembl"/>
        </authorList>
    </citation>
    <scope>IDENTIFICATION</scope>
</reference>
<dbReference type="AlphaFoldDB" id="A0A3B3SHL8"/>
<evidence type="ECO:0000256" key="1">
    <source>
        <dbReference type="SAM" id="Coils"/>
    </source>
</evidence>
<proteinExistence type="predicted"/>
<accession>A0A3B3SHL8</accession>
<evidence type="ECO:0000313" key="3">
    <source>
        <dbReference type="Proteomes" id="UP000261540"/>
    </source>
</evidence>
<sequence>MGLSFTICQRGNRVLTHLIEMQCRAAVNLERLLGDFTHIEETITEVTKRNSFLEVKLEETSQLIKLSRTKEKYLKEERDKLLHTATGFQQSIQQQCDLRWENESLRNTIMLMEREFQARIEEGKACEAKLAKDLRDLEDRHQEGLEEMRREMRHSVEMKGLEMKALAELKDSELEEMRQKIKEQERERQSELLKLQMEFSARMARVQASCQGHKQLQVTPPVSRSVFQRKLQSLQEEKSREVAALHQQVAALQQQLFKQTHQSKRKKL</sequence>
<protein>
    <submittedName>
        <fullName evidence="2">Coiled-coil domain containing 152</fullName>
    </submittedName>
</protein>